<keyword evidence="5" id="KW-1185">Reference proteome</keyword>
<dbReference type="SMART" id="SM00368">
    <property type="entry name" value="LRR_RI"/>
    <property type="match status" value="5"/>
</dbReference>
<dbReference type="AlphaFoldDB" id="A0AA88THV9"/>
<dbReference type="InterPro" id="IPR004020">
    <property type="entry name" value="DAPIN"/>
</dbReference>
<dbReference type="InterPro" id="IPR001611">
    <property type="entry name" value="Leu-rich_rpt"/>
</dbReference>
<comment type="caution">
    <text evidence="4">The sequence shown here is derived from an EMBL/GenBank/DDBJ whole genome shotgun (WGS) entry which is preliminary data.</text>
</comment>
<dbReference type="SMART" id="SM01289">
    <property type="entry name" value="PYRIN"/>
    <property type="match status" value="1"/>
</dbReference>
<dbReference type="InterPro" id="IPR032675">
    <property type="entry name" value="LRR_dom_sf"/>
</dbReference>
<dbReference type="Pfam" id="PF02758">
    <property type="entry name" value="PYRIN"/>
    <property type="match status" value="1"/>
</dbReference>
<accession>A0AA88THV9</accession>
<evidence type="ECO:0000259" key="3">
    <source>
        <dbReference type="PROSITE" id="PS50824"/>
    </source>
</evidence>
<keyword evidence="1" id="KW-0433">Leucine-rich repeat</keyword>
<evidence type="ECO:0000256" key="2">
    <source>
        <dbReference type="ARBA" id="ARBA00022737"/>
    </source>
</evidence>
<sequence>MASVSEQLLNTLGALNGEKLRRFIWHLKHHGYASTADLEKVDIFNVVVEMVMRCGPVDAVKITVDILRKINQNHLAQQLESRDKVSVKNIPVLISRCHDTAVSVDVNADTGASVNAPVFTGNTFTGPVNISVNSTEHEQQVSSATANTHKEKQVELDLSNNDLQDSGVKLLFDRLKNPNCQLQLLRLQFCNLTGQCCESLSSALQSLNSVLRELDLSNNDLQDSGVKLLSDGLKSPSCQLEILRLQFCNLTGQCCESLSSALQSLNSVLRELDLSNNDLQDSGVKLLSDGLKCPSCRLEILRLSGCMCGSWRRDQDDSRATQICL</sequence>
<proteinExistence type="predicted"/>
<dbReference type="EMBL" id="JAUYZG010000015">
    <property type="protein sequence ID" value="KAK2887763.1"/>
    <property type="molecule type" value="Genomic_DNA"/>
</dbReference>
<evidence type="ECO:0000313" key="4">
    <source>
        <dbReference type="EMBL" id="KAK2887763.1"/>
    </source>
</evidence>
<organism evidence="4 5">
    <name type="scientific">Cirrhinus molitorella</name>
    <name type="common">mud carp</name>
    <dbReference type="NCBI Taxonomy" id="172907"/>
    <lineage>
        <taxon>Eukaryota</taxon>
        <taxon>Metazoa</taxon>
        <taxon>Chordata</taxon>
        <taxon>Craniata</taxon>
        <taxon>Vertebrata</taxon>
        <taxon>Euteleostomi</taxon>
        <taxon>Actinopterygii</taxon>
        <taxon>Neopterygii</taxon>
        <taxon>Teleostei</taxon>
        <taxon>Ostariophysi</taxon>
        <taxon>Cypriniformes</taxon>
        <taxon>Cyprinidae</taxon>
        <taxon>Labeoninae</taxon>
        <taxon>Labeonini</taxon>
        <taxon>Cirrhinus</taxon>
    </lineage>
</organism>
<evidence type="ECO:0000313" key="5">
    <source>
        <dbReference type="Proteomes" id="UP001187343"/>
    </source>
</evidence>
<protein>
    <recommendedName>
        <fullName evidence="3">Pyrin domain-containing protein</fullName>
    </recommendedName>
</protein>
<dbReference type="Pfam" id="PF13516">
    <property type="entry name" value="LRR_6"/>
    <property type="match status" value="3"/>
</dbReference>
<evidence type="ECO:0000256" key="1">
    <source>
        <dbReference type="ARBA" id="ARBA00022614"/>
    </source>
</evidence>
<dbReference type="Gene3D" id="1.10.533.10">
    <property type="entry name" value="Death Domain, Fas"/>
    <property type="match status" value="1"/>
</dbReference>
<dbReference type="SUPFAM" id="SSF47986">
    <property type="entry name" value="DEATH domain"/>
    <property type="match status" value="1"/>
</dbReference>
<dbReference type="SUPFAM" id="SSF52047">
    <property type="entry name" value="RNI-like"/>
    <property type="match status" value="1"/>
</dbReference>
<dbReference type="PROSITE" id="PS50824">
    <property type="entry name" value="DAPIN"/>
    <property type="match status" value="1"/>
</dbReference>
<dbReference type="Proteomes" id="UP001187343">
    <property type="component" value="Unassembled WGS sequence"/>
</dbReference>
<gene>
    <name evidence="4" type="ORF">Q8A67_015991</name>
</gene>
<keyword evidence="2" id="KW-0677">Repeat</keyword>
<dbReference type="Gene3D" id="3.80.10.10">
    <property type="entry name" value="Ribonuclease Inhibitor"/>
    <property type="match status" value="1"/>
</dbReference>
<dbReference type="PANTHER" id="PTHR24106">
    <property type="entry name" value="NACHT, LRR AND CARD DOMAINS-CONTAINING"/>
    <property type="match status" value="1"/>
</dbReference>
<reference evidence="4" key="1">
    <citation type="submission" date="2023-08" db="EMBL/GenBank/DDBJ databases">
        <title>Chromosome-level Genome Assembly of mud carp (Cirrhinus molitorella).</title>
        <authorList>
            <person name="Liu H."/>
        </authorList>
    </citation>
    <scope>NUCLEOTIDE SEQUENCE</scope>
    <source>
        <strain evidence="4">Prfri</strain>
        <tissue evidence="4">Muscle</tissue>
    </source>
</reference>
<feature type="domain" description="Pyrin" evidence="3">
    <location>
        <begin position="1"/>
        <end position="85"/>
    </location>
</feature>
<dbReference type="InterPro" id="IPR051261">
    <property type="entry name" value="NLR"/>
</dbReference>
<dbReference type="InterPro" id="IPR011029">
    <property type="entry name" value="DEATH-like_dom_sf"/>
</dbReference>
<name>A0AA88THV9_9TELE</name>